<reference evidence="4" key="2">
    <citation type="submission" date="2015-01" db="EMBL/GenBank/DDBJ databases">
        <title>Evolutionary Origins and Diversification of the Mycorrhizal Mutualists.</title>
        <authorList>
            <consortium name="DOE Joint Genome Institute"/>
            <consortium name="Mycorrhizal Genomics Consortium"/>
            <person name="Kohler A."/>
            <person name="Kuo A."/>
            <person name="Nagy L.G."/>
            <person name="Floudas D."/>
            <person name="Copeland A."/>
            <person name="Barry K.W."/>
            <person name="Cichocki N."/>
            <person name="Veneault-Fourrey C."/>
            <person name="LaButti K."/>
            <person name="Lindquist E.A."/>
            <person name="Lipzen A."/>
            <person name="Lundell T."/>
            <person name="Morin E."/>
            <person name="Murat C."/>
            <person name="Riley R."/>
            <person name="Ohm R."/>
            <person name="Sun H."/>
            <person name="Tunlid A."/>
            <person name="Henrissat B."/>
            <person name="Grigoriev I.V."/>
            <person name="Hibbett D.S."/>
            <person name="Martin F."/>
        </authorList>
    </citation>
    <scope>NUCLEOTIDE SEQUENCE [LARGE SCALE GENOMIC DNA]</scope>
    <source>
        <strain evidence="4">MUT 4182</strain>
    </source>
</reference>
<protein>
    <submittedName>
        <fullName evidence="3">Glycosyltransferase family 4 protein</fullName>
    </submittedName>
</protein>
<accession>A0A0C3Q3H5</accession>
<feature type="domain" description="Glycosyl transferase family 1" evidence="2">
    <location>
        <begin position="272"/>
        <end position="443"/>
    </location>
</feature>
<evidence type="ECO:0000313" key="3">
    <source>
        <dbReference type="EMBL" id="KIO23260.1"/>
    </source>
</evidence>
<dbReference type="Pfam" id="PF00534">
    <property type="entry name" value="Glycos_transf_1"/>
    <property type="match status" value="1"/>
</dbReference>
<organism evidence="3 4">
    <name type="scientific">Tulasnella calospora MUT 4182</name>
    <dbReference type="NCBI Taxonomy" id="1051891"/>
    <lineage>
        <taxon>Eukaryota</taxon>
        <taxon>Fungi</taxon>
        <taxon>Dikarya</taxon>
        <taxon>Basidiomycota</taxon>
        <taxon>Agaricomycotina</taxon>
        <taxon>Agaricomycetes</taxon>
        <taxon>Cantharellales</taxon>
        <taxon>Tulasnellaceae</taxon>
        <taxon>Tulasnella</taxon>
    </lineage>
</organism>
<dbReference type="EMBL" id="KN823089">
    <property type="protein sequence ID" value="KIO23260.1"/>
    <property type="molecule type" value="Genomic_DNA"/>
</dbReference>
<dbReference type="OrthoDB" id="937291at2759"/>
<dbReference type="InterPro" id="IPR052078">
    <property type="entry name" value="Trehalose_Metab_GTase"/>
</dbReference>
<evidence type="ECO:0000259" key="2">
    <source>
        <dbReference type="Pfam" id="PF00534"/>
    </source>
</evidence>
<dbReference type="HOGENOM" id="CLU_011001_0_0_1"/>
<dbReference type="PANTHER" id="PTHR47779">
    <property type="entry name" value="SYNTHASE (CCG-9), PUTATIVE (AFU_ORTHOLOGUE AFUA_3G12100)-RELATED"/>
    <property type="match status" value="1"/>
</dbReference>
<gene>
    <name evidence="3" type="ORF">M407DRAFT_78287</name>
</gene>
<evidence type="ECO:0000256" key="1">
    <source>
        <dbReference type="ARBA" id="ARBA00022676"/>
    </source>
</evidence>
<reference evidence="3 4" key="1">
    <citation type="submission" date="2014-04" db="EMBL/GenBank/DDBJ databases">
        <authorList>
            <consortium name="DOE Joint Genome Institute"/>
            <person name="Kuo A."/>
            <person name="Girlanda M."/>
            <person name="Perotto S."/>
            <person name="Kohler A."/>
            <person name="Nagy L.G."/>
            <person name="Floudas D."/>
            <person name="Copeland A."/>
            <person name="Barry K.W."/>
            <person name="Cichocki N."/>
            <person name="Veneault-Fourrey C."/>
            <person name="LaButti K."/>
            <person name="Lindquist E.A."/>
            <person name="Lipzen A."/>
            <person name="Lundell T."/>
            <person name="Morin E."/>
            <person name="Murat C."/>
            <person name="Sun H."/>
            <person name="Tunlid A."/>
            <person name="Henrissat B."/>
            <person name="Grigoriev I.V."/>
            <person name="Hibbett D.S."/>
            <person name="Martin F."/>
            <person name="Nordberg H.P."/>
            <person name="Cantor M.N."/>
            <person name="Hua S.X."/>
        </authorList>
    </citation>
    <scope>NUCLEOTIDE SEQUENCE [LARGE SCALE GENOMIC DNA]</scope>
    <source>
        <strain evidence="3 4">MUT 4182</strain>
    </source>
</reference>
<name>A0A0C3Q3H5_9AGAM</name>
<dbReference type="AlphaFoldDB" id="A0A0C3Q3H5"/>
<dbReference type="InterPro" id="IPR001296">
    <property type="entry name" value="Glyco_trans_1"/>
</dbReference>
<dbReference type="STRING" id="1051891.A0A0C3Q3H5"/>
<keyword evidence="1" id="KW-0328">Glycosyltransferase</keyword>
<keyword evidence="3" id="KW-0808">Transferase</keyword>
<sequence>MYAGFACNVDKTAKSIEIGIAVHDGDYSIDYAIQKIQYNDSPEQSGALIVDHITRQVRHISKEHLFKFVGGGVTETLHELAPTLCTRLWLDLDMVPMVFKVRNTARPTKPSAAANETPKPRPIDEQADSAVRKLVMYFGPSHNPRLSIGYRNQVEVDANGLTHILDGVEEYRNTCREGTWNALNKYATDLRERDVKIAFFSSTPQGGGVALVIAKFVPSDVPIDTLALLPAATDWLDGLSKPMRPWDLNYYMRVFKSQCSDIRMNKLLWPARGYICQVARFDPAKGIPDVIDSFCKLRRRLDDILPASKTPQLLICGHGAIDDPDASIIYDQTMALLEKEEYAPYASDIVVMRIGPSDQMLNALLTNAKIVLQLSLREGFEVKVSESLHHGKPTIATRAGGIPLQIIDGKSGYLVDVHDTSAVANHLYNLWTDKGLYDRISAGAAVNVSDEVGTCGNAASWLYLASKLSKGEKLKPNGRWINDMMREDAGEPYRDGEPRLKRDNINIQG</sequence>
<dbReference type="PANTHER" id="PTHR47779:SF1">
    <property type="entry name" value="SYNTHASE (CCG-9), PUTATIVE (AFU_ORTHOLOGUE AFUA_3G12100)-RELATED"/>
    <property type="match status" value="1"/>
</dbReference>
<proteinExistence type="predicted"/>
<dbReference type="SUPFAM" id="SSF53756">
    <property type="entry name" value="UDP-Glycosyltransferase/glycogen phosphorylase"/>
    <property type="match status" value="1"/>
</dbReference>
<keyword evidence="4" id="KW-1185">Reference proteome</keyword>
<dbReference type="Proteomes" id="UP000054248">
    <property type="component" value="Unassembled WGS sequence"/>
</dbReference>
<evidence type="ECO:0000313" key="4">
    <source>
        <dbReference type="Proteomes" id="UP000054248"/>
    </source>
</evidence>
<dbReference type="GO" id="GO:0016757">
    <property type="term" value="F:glycosyltransferase activity"/>
    <property type="evidence" value="ECO:0007669"/>
    <property type="project" value="UniProtKB-KW"/>
</dbReference>
<dbReference type="Gene3D" id="3.40.50.2000">
    <property type="entry name" value="Glycogen Phosphorylase B"/>
    <property type="match status" value="2"/>
</dbReference>